<comment type="similarity">
    <text evidence="9">Belongs to the DNA polymerase type-C family. DnaE2 subfamily.</text>
</comment>
<organism evidence="11 12">
    <name type="scientific">Salinisphaera japonica YTM-1</name>
    <dbReference type="NCBI Taxonomy" id="1209778"/>
    <lineage>
        <taxon>Bacteria</taxon>
        <taxon>Pseudomonadati</taxon>
        <taxon>Pseudomonadota</taxon>
        <taxon>Gammaproteobacteria</taxon>
        <taxon>Salinisphaerales</taxon>
        <taxon>Salinisphaeraceae</taxon>
        <taxon>Salinisphaera</taxon>
    </lineage>
</organism>
<dbReference type="Pfam" id="PF14579">
    <property type="entry name" value="HHH_6"/>
    <property type="match status" value="1"/>
</dbReference>
<comment type="subcellular location">
    <subcellularLocation>
        <location evidence="9">Cytoplasm</location>
    </subcellularLocation>
</comment>
<dbReference type="GO" id="GO:0003887">
    <property type="term" value="F:DNA-directed DNA polymerase activity"/>
    <property type="evidence" value="ECO:0007669"/>
    <property type="project" value="UniProtKB-UniRule"/>
</dbReference>
<dbReference type="InterPro" id="IPR011708">
    <property type="entry name" value="DNA_pol3_alpha_NTPase_dom"/>
</dbReference>
<dbReference type="GO" id="GO:0006281">
    <property type="term" value="P:DNA repair"/>
    <property type="evidence" value="ECO:0007669"/>
    <property type="project" value="UniProtKB-UniRule"/>
</dbReference>
<comment type="catalytic activity">
    <reaction evidence="8 9">
        <text>DNA(n) + a 2'-deoxyribonucleoside 5'-triphosphate = DNA(n+1) + diphosphate</text>
        <dbReference type="Rhea" id="RHEA:22508"/>
        <dbReference type="Rhea" id="RHEA-COMP:17339"/>
        <dbReference type="Rhea" id="RHEA-COMP:17340"/>
        <dbReference type="ChEBI" id="CHEBI:33019"/>
        <dbReference type="ChEBI" id="CHEBI:61560"/>
        <dbReference type="ChEBI" id="CHEBI:173112"/>
        <dbReference type="EC" id="2.7.7.7"/>
    </reaction>
</comment>
<evidence type="ECO:0000256" key="1">
    <source>
        <dbReference type="ARBA" id="ARBA00022490"/>
    </source>
</evidence>
<dbReference type="InterPro" id="IPR016195">
    <property type="entry name" value="Pol/histidinol_Pase-like"/>
</dbReference>
<dbReference type="InterPro" id="IPR029460">
    <property type="entry name" value="DNAPol_HHH"/>
</dbReference>
<dbReference type="CDD" id="cd07434">
    <property type="entry name" value="PHP_PolIIIA_DnaE2"/>
    <property type="match status" value="1"/>
</dbReference>
<evidence type="ECO:0000256" key="8">
    <source>
        <dbReference type="ARBA" id="ARBA00049244"/>
    </source>
</evidence>
<name>A0A423Q236_9GAMM</name>
<dbReference type="InterPro" id="IPR004805">
    <property type="entry name" value="DnaE2/DnaE/PolC"/>
</dbReference>
<keyword evidence="2 9" id="KW-0808">Transferase</keyword>
<dbReference type="InterPro" id="IPR023073">
    <property type="entry name" value="DnaE2"/>
</dbReference>
<keyword evidence="5 9" id="KW-0227">DNA damage</keyword>
<dbReference type="AlphaFoldDB" id="A0A423Q236"/>
<dbReference type="Gene3D" id="1.10.150.870">
    <property type="match status" value="1"/>
</dbReference>
<dbReference type="OrthoDB" id="9803237at2"/>
<evidence type="ECO:0000256" key="5">
    <source>
        <dbReference type="ARBA" id="ARBA00022763"/>
    </source>
</evidence>
<accession>A0A423Q236</accession>
<evidence type="ECO:0000256" key="9">
    <source>
        <dbReference type="HAMAP-Rule" id="MF_01902"/>
    </source>
</evidence>
<dbReference type="GO" id="GO:0006260">
    <property type="term" value="P:DNA replication"/>
    <property type="evidence" value="ECO:0007669"/>
    <property type="project" value="UniProtKB-KW"/>
</dbReference>
<evidence type="ECO:0000256" key="4">
    <source>
        <dbReference type="ARBA" id="ARBA00022705"/>
    </source>
</evidence>
<evidence type="ECO:0000313" key="12">
    <source>
        <dbReference type="Proteomes" id="UP000285310"/>
    </source>
</evidence>
<evidence type="ECO:0000256" key="6">
    <source>
        <dbReference type="ARBA" id="ARBA00022932"/>
    </source>
</evidence>
<evidence type="ECO:0000256" key="7">
    <source>
        <dbReference type="ARBA" id="ARBA00023204"/>
    </source>
</evidence>
<dbReference type="Pfam" id="PF02811">
    <property type="entry name" value="PHP"/>
    <property type="match status" value="1"/>
</dbReference>
<dbReference type="InterPro" id="IPR003141">
    <property type="entry name" value="Pol/His_phosphatase_N"/>
</dbReference>
<dbReference type="Gene3D" id="3.20.20.140">
    <property type="entry name" value="Metal-dependent hydrolases"/>
    <property type="match status" value="1"/>
</dbReference>
<dbReference type="RefSeq" id="WP_123656623.1">
    <property type="nucleotide sequence ID" value="NZ_AYKG01000001.1"/>
</dbReference>
<protein>
    <recommendedName>
        <fullName evidence="9">Error-prone DNA polymerase</fullName>
        <ecNumber evidence="9">2.7.7.7</ecNumber>
    </recommendedName>
</protein>
<dbReference type="EMBL" id="AYKG01000001">
    <property type="protein sequence ID" value="ROO32694.1"/>
    <property type="molecule type" value="Genomic_DNA"/>
</dbReference>
<dbReference type="Pfam" id="PF07733">
    <property type="entry name" value="DNA_pol3_alpha"/>
    <property type="match status" value="1"/>
</dbReference>
<dbReference type="InterPro" id="IPR004013">
    <property type="entry name" value="PHP_dom"/>
</dbReference>
<keyword evidence="1 9" id="KW-0963">Cytoplasm</keyword>
<evidence type="ECO:0000256" key="3">
    <source>
        <dbReference type="ARBA" id="ARBA00022695"/>
    </source>
</evidence>
<dbReference type="CDD" id="cd04485">
    <property type="entry name" value="DnaE_OBF"/>
    <property type="match status" value="1"/>
</dbReference>
<dbReference type="NCBIfam" id="TIGR00594">
    <property type="entry name" value="polc"/>
    <property type="match status" value="1"/>
</dbReference>
<dbReference type="InParanoid" id="A0A423Q236"/>
<dbReference type="PANTHER" id="PTHR32294">
    <property type="entry name" value="DNA POLYMERASE III SUBUNIT ALPHA"/>
    <property type="match status" value="1"/>
</dbReference>
<dbReference type="InterPro" id="IPR040982">
    <property type="entry name" value="DNA_pol3_finger"/>
</dbReference>
<dbReference type="Pfam" id="PF17657">
    <property type="entry name" value="DNA_pol3_finger"/>
    <property type="match status" value="1"/>
</dbReference>
<keyword evidence="6 9" id="KW-0239">DNA-directed DNA polymerase</keyword>
<feature type="domain" description="Polymerase/histidinol phosphatase N-terminal" evidence="10">
    <location>
        <begin position="13"/>
        <end position="80"/>
    </location>
</feature>
<reference evidence="11 12" key="1">
    <citation type="submission" date="2013-10" db="EMBL/GenBank/DDBJ databases">
        <title>Salinisphaera japonica YTM-1 Genome Sequencing.</title>
        <authorList>
            <person name="Lai Q."/>
            <person name="Li C."/>
            <person name="Shao Z."/>
        </authorList>
    </citation>
    <scope>NUCLEOTIDE SEQUENCE [LARGE SCALE GENOMIC DNA]</scope>
    <source>
        <strain evidence="11 12">YTM-1</strain>
    </source>
</reference>
<comment type="function">
    <text evidence="9">DNA polymerase involved in damage-induced mutagenesis and translesion synthesis (TLS). It is not the major replicative DNA polymerase.</text>
</comment>
<evidence type="ECO:0000259" key="10">
    <source>
        <dbReference type="SMART" id="SM00481"/>
    </source>
</evidence>
<dbReference type="EC" id="2.7.7.7" evidence="9"/>
<keyword evidence="3 9" id="KW-0548">Nucleotidyltransferase</keyword>
<dbReference type="GO" id="GO:0008408">
    <property type="term" value="F:3'-5' exonuclease activity"/>
    <property type="evidence" value="ECO:0007669"/>
    <property type="project" value="InterPro"/>
</dbReference>
<keyword evidence="12" id="KW-1185">Reference proteome</keyword>
<evidence type="ECO:0000256" key="2">
    <source>
        <dbReference type="ARBA" id="ARBA00022679"/>
    </source>
</evidence>
<dbReference type="SMART" id="SM00481">
    <property type="entry name" value="POLIIIAc"/>
    <property type="match status" value="1"/>
</dbReference>
<proteinExistence type="inferred from homology"/>
<dbReference type="GO" id="GO:0005737">
    <property type="term" value="C:cytoplasm"/>
    <property type="evidence" value="ECO:0007669"/>
    <property type="project" value="UniProtKB-SubCell"/>
</dbReference>
<dbReference type="SUPFAM" id="SSF89550">
    <property type="entry name" value="PHP domain-like"/>
    <property type="match status" value="1"/>
</dbReference>
<keyword evidence="7 9" id="KW-0234">DNA repair</keyword>
<sequence length="1043" mass="114662">MEYSDPIHEDDYAELCCVSNFSFHRGASHPEELITQAAALGYRALALTDECSLAGAVRAWMAAEKHHMKLILGSRFTLQEDVTLIALARNREGYTQLCRLITAARRASDKGGYRLSLADLAGHDLSCCWLLVLPAYAQAPPPALHALLADLVCRYPRSVRLALALHRGPLDALHVERLSKLRRHYGVPIVAVGDVHMHCRSRLVLQNVFTALRRHTTVAAAGTALAPNGERYLRPRADLALLYPAKMRAASCRIADDCVFDLREIEYDYPAELVPAGHTSASHLRKLVEKGAIKRWSNGVLAKVREQIEKELALIDAMGYPHYFLTVHDIVREARARGILCQGRGSSANSVVCYCLGITEVDPGRHELLFERFISESRNEPPDIDVDFEHSRREEIIQYIYAKYGRGRAALAATVIRYRPRSAMRDVGRALGLSADQIDVVAGELSRRADDGTIAEQLAERGVRLDARLLHRMLGLVDTLMGFPRHLSQHVGGFVLSQRPLEELVPVENAAMPDRTIIQWDKDDLEAVGLMKIDVLALGMLSCIRRCFDLIAGHTGRLLSMAGIPAKDSATYAMIQAADTIGVFQIESRAQMTMLPRLKPARFFDLVVEVAIVRPGPIQGGMVHPYLKARENPAQVSYPSEALRGVLARTLGVPIFQEQVMKIAMVAADFTGDEANGLRKSMAAWKKDGGLEPWRERLKSGMRANGYDESFADRIFEQIKGFGSYGFPESHAVSFALLVYVSAYLKCHYPAAFAAALLNSQPMGFYAPAQIVADARAHGVAVRAADVRYSEVESRLESRPGEAAHPDRRAALRLGLDRVKGLSEAAATRIVAARRERGFVDIADLVTRGALDKRARDALARADALAGLAGDRHRAQWQIAAAAVHNDLFADIQPVEDDVALPAPAEGADITADYNSTGLTLRRHPVALMRAELARLGVMSGAAFKRLNHEATAHVAGIVTMRQRPGSAKGVTFVTLEDETATVNVIVRRDVLAQFRVAVLSARLLRVVGVMQRAGAVTHCLAHEIVDETARLGTLQTRSRDFH</sequence>
<comment type="caution">
    <text evidence="11">The sequence shown here is derived from an EMBL/GenBank/DDBJ whole genome shotgun (WGS) entry which is preliminary data.</text>
</comment>
<gene>
    <name evidence="9 11" type="primary">dnaE2</name>
    <name evidence="11" type="ORF">SAJA_00115</name>
</gene>
<dbReference type="Proteomes" id="UP000285310">
    <property type="component" value="Unassembled WGS sequence"/>
</dbReference>
<dbReference type="NCBIfam" id="NF004225">
    <property type="entry name" value="PRK05672.1"/>
    <property type="match status" value="1"/>
</dbReference>
<evidence type="ECO:0000313" key="11">
    <source>
        <dbReference type="EMBL" id="ROO32694.1"/>
    </source>
</evidence>
<dbReference type="PANTHER" id="PTHR32294:SF4">
    <property type="entry name" value="ERROR-PRONE DNA POLYMERASE"/>
    <property type="match status" value="1"/>
</dbReference>
<dbReference type="HAMAP" id="MF_01902">
    <property type="entry name" value="DNApol_error_prone"/>
    <property type="match status" value="1"/>
</dbReference>
<keyword evidence="4 9" id="KW-0235">DNA replication</keyword>